<evidence type="ECO:0000313" key="2">
    <source>
        <dbReference type="Proteomes" id="UP001172630"/>
    </source>
</evidence>
<reference evidence="1" key="1">
    <citation type="submission" date="2023-06" db="EMBL/GenBank/DDBJ databases">
        <title>Phylogenetic Diversity of Rhizobium strains.</title>
        <authorList>
            <person name="Moura F.T."/>
            <person name="Helene L.C.F."/>
            <person name="Hungria M."/>
        </authorList>
    </citation>
    <scope>NUCLEOTIDE SEQUENCE</scope>
    <source>
        <strain evidence="1">CCGE524</strain>
    </source>
</reference>
<comment type="caution">
    <text evidence="1">The sequence shown here is derived from an EMBL/GenBank/DDBJ whole genome shotgun (WGS) entry which is preliminary data.</text>
</comment>
<sequence length="85" mass="9458">TQSFAEAAFQFVIPRTFGASSTIDNACDSVDPTNGEKYFRAGPKTVIPVATVRAAKPSIQRFSNSLRFVERLTPVRRPTHLLKEF</sequence>
<gene>
    <name evidence="1" type="ORF">PY650_36880</name>
</gene>
<dbReference type="EMBL" id="JARFYN010000226">
    <property type="protein sequence ID" value="MDL2410996.1"/>
    <property type="molecule type" value="Genomic_DNA"/>
</dbReference>
<evidence type="ECO:0000313" key="1">
    <source>
        <dbReference type="EMBL" id="MDL2410996.1"/>
    </source>
</evidence>
<dbReference type="Proteomes" id="UP001172630">
    <property type="component" value="Unassembled WGS sequence"/>
</dbReference>
<organism evidence="1 2">
    <name type="scientific">Rhizobium calliandrae</name>
    <dbReference type="NCBI Taxonomy" id="1312182"/>
    <lineage>
        <taxon>Bacteria</taxon>
        <taxon>Pseudomonadati</taxon>
        <taxon>Pseudomonadota</taxon>
        <taxon>Alphaproteobacteria</taxon>
        <taxon>Hyphomicrobiales</taxon>
        <taxon>Rhizobiaceae</taxon>
        <taxon>Rhizobium/Agrobacterium group</taxon>
        <taxon>Rhizobium</taxon>
    </lineage>
</organism>
<accession>A0ABT7KR74</accession>
<keyword evidence="2" id="KW-1185">Reference proteome</keyword>
<proteinExistence type="predicted"/>
<feature type="non-terminal residue" evidence="1">
    <location>
        <position position="1"/>
    </location>
</feature>
<protein>
    <submittedName>
        <fullName evidence="1">Uncharacterized protein</fullName>
    </submittedName>
</protein>
<name>A0ABT7KR74_9HYPH</name>